<gene>
    <name evidence="2" type="ORF">AMAG_19152</name>
</gene>
<dbReference type="VEuPathDB" id="FungiDB:AMAG_19152"/>
<feature type="compositionally biased region" description="Low complexity" evidence="1">
    <location>
        <begin position="7"/>
        <end position="23"/>
    </location>
</feature>
<proteinExistence type="predicted"/>
<name>A0A0L0SPP4_ALLM3</name>
<evidence type="ECO:0000313" key="2">
    <source>
        <dbReference type="EMBL" id="KNE64355.1"/>
    </source>
</evidence>
<organism evidence="2 3">
    <name type="scientific">Allomyces macrogynus (strain ATCC 38327)</name>
    <name type="common">Allomyces javanicus var. macrogynus</name>
    <dbReference type="NCBI Taxonomy" id="578462"/>
    <lineage>
        <taxon>Eukaryota</taxon>
        <taxon>Fungi</taxon>
        <taxon>Fungi incertae sedis</taxon>
        <taxon>Blastocladiomycota</taxon>
        <taxon>Blastocladiomycetes</taxon>
        <taxon>Blastocladiales</taxon>
        <taxon>Blastocladiaceae</taxon>
        <taxon>Allomyces</taxon>
    </lineage>
</organism>
<reference evidence="2 3" key="1">
    <citation type="submission" date="2009-11" db="EMBL/GenBank/DDBJ databases">
        <title>Annotation of Allomyces macrogynus ATCC 38327.</title>
        <authorList>
            <consortium name="The Broad Institute Genome Sequencing Platform"/>
            <person name="Russ C."/>
            <person name="Cuomo C."/>
            <person name="Burger G."/>
            <person name="Gray M.W."/>
            <person name="Holland P.W.H."/>
            <person name="King N."/>
            <person name="Lang F.B.F."/>
            <person name="Roger A.J."/>
            <person name="Ruiz-Trillo I."/>
            <person name="Young S.K."/>
            <person name="Zeng Q."/>
            <person name="Gargeya S."/>
            <person name="Fitzgerald M."/>
            <person name="Haas B."/>
            <person name="Abouelleil A."/>
            <person name="Alvarado L."/>
            <person name="Arachchi H.M."/>
            <person name="Berlin A."/>
            <person name="Chapman S.B."/>
            <person name="Gearin G."/>
            <person name="Goldberg J."/>
            <person name="Griggs A."/>
            <person name="Gujja S."/>
            <person name="Hansen M."/>
            <person name="Heiman D."/>
            <person name="Howarth C."/>
            <person name="Larimer J."/>
            <person name="Lui A."/>
            <person name="MacDonald P.J.P."/>
            <person name="McCowen C."/>
            <person name="Montmayeur A."/>
            <person name="Murphy C."/>
            <person name="Neiman D."/>
            <person name="Pearson M."/>
            <person name="Priest M."/>
            <person name="Roberts A."/>
            <person name="Saif S."/>
            <person name="Shea T."/>
            <person name="Sisk P."/>
            <person name="Stolte C."/>
            <person name="Sykes S."/>
            <person name="Wortman J."/>
            <person name="Nusbaum C."/>
            <person name="Birren B."/>
        </authorList>
    </citation>
    <scope>NUCLEOTIDE SEQUENCE [LARGE SCALE GENOMIC DNA]</scope>
    <source>
        <strain evidence="2 3">ATCC 38327</strain>
    </source>
</reference>
<accession>A0A0L0SPP4</accession>
<dbReference type="Proteomes" id="UP000054350">
    <property type="component" value="Unassembled WGS sequence"/>
</dbReference>
<evidence type="ECO:0000256" key="1">
    <source>
        <dbReference type="SAM" id="MobiDB-lite"/>
    </source>
</evidence>
<reference evidence="3" key="2">
    <citation type="submission" date="2009-11" db="EMBL/GenBank/DDBJ databases">
        <title>The Genome Sequence of Allomyces macrogynus strain ATCC 38327.</title>
        <authorList>
            <consortium name="The Broad Institute Genome Sequencing Platform"/>
            <person name="Russ C."/>
            <person name="Cuomo C."/>
            <person name="Shea T."/>
            <person name="Young S.K."/>
            <person name="Zeng Q."/>
            <person name="Koehrsen M."/>
            <person name="Haas B."/>
            <person name="Borodovsky M."/>
            <person name="Guigo R."/>
            <person name="Alvarado L."/>
            <person name="Berlin A."/>
            <person name="Borenstein D."/>
            <person name="Chen Z."/>
            <person name="Engels R."/>
            <person name="Freedman E."/>
            <person name="Gellesch M."/>
            <person name="Goldberg J."/>
            <person name="Griggs A."/>
            <person name="Gujja S."/>
            <person name="Heiman D."/>
            <person name="Hepburn T."/>
            <person name="Howarth C."/>
            <person name="Jen D."/>
            <person name="Larson L."/>
            <person name="Lewis B."/>
            <person name="Mehta T."/>
            <person name="Park D."/>
            <person name="Pearson M."/>
            <person name="Roberts A."/>
            <person name="Saif S."/>
            <person name="Shenoy N."/>
            <person name="Sisk P."/>
            <person name="Stolte C."/>
            <person name="Sykes S."/>
            <person name="Walk T."/>
            <person name="White J."/>
            <person name="Yandava C."/>
            <person name="Burger G."/>
            <person name="Gray M.W."/>
            <person name="Holland P.W.H."/>
            <person name="King N."/>
            <person name="Lang F.B.F."/>
            <person name="Roger A.J."/>
            <person name="Ruiz-Trillo I."/>
            <person name="Lander E."/>
            <person name="Nusbaum C."/>
        </authorList>
    </citation>
    <scope>NUCLEOTIDE SEQUENCE [LARGE SCALE GENOMIC DNA]</scope>
    <source>
        <strain evidence="3">ATCC 38327</strain>
    </source>
</reference>
<sequence>MLTKLRSATSDTPNAATSSSTTSAPPPLSAAFFDDVVPRLVSEELARTLGPESFTTRSPEVVLFEARKVLEGLGAIVVAYDRDPVTGAPGHGEGRFKLKCRVRLGKRGLTNARLKAELETLALLENDPNALADLGATTTTAWPVVPPTAGSADNVMRSPSVSHASPVMPRRKLSSASSWADSLSVYSAFSAAAPASAGHLPEDYTSLYSHSDVAASFAANLRGSGGFVHV</sequence>
<protein>
    <submittedName>
        <fullName evidence="2">Uncharacterized protein</fullName>
    </submittedName>
</protein>
<feature type="region of interest" description="Disordered" evidence="1">
    <location>
        <begin position="1"/>
        <end position="28"/>
    </location>
</feature>
<evidence type="ECO:0000313" key="3">
    <source>
        <dbReference type="Proteomes" id="UP000054350"/>
    </source>
</evidence>
<keyword evidence="3" id="KW-1185">Reference proteome</keyword>
<dbReference type="OrthoDB" id="10663002at2759"/>
<dbReference type="EMBL" id="GG745344">
    <property type="protein sequence ID" value="KNE64355.1"/>
    <property type="molecule type" value="Genomic_DNA"/>
</dbReference>
<dbReference type="AlphaFoldDB" id="A0A0L0SPP4"/>